<feature type="region of interest" description="Disordered" evidence="2">
    <location>
        <begin position="86"/>
        <end position="113"/>
    </location>
</feature>
<dbReference type="PANTHER" id="PTHR15718">
    <property type="entry name" value="G PROTEIN-REGULATED INDUCER OF NEURITE OUTGROWTH C-TERMINAL DOMAIN-CONTAINING PROTEIN"/>
    <property type="match status" value="1"/>
</dbReference>
<evidence type="ECO:0000259" key="3">
    <source>
        <dbReference type="Pfam" id="PF15235"/>
    </source>
</evidence>
<evidence type="ECO:0000256" key="2">
    <source>
        <dbReference type="SAM" id="MobiDB-lite"/>
    </source>
</evidence>
<evidence type="ECO:0000313" key="4">
    <source>
        <dbReference type="EMBL" id="ROL46524.1"/>
    </source>
</evidence>
<feature type="region of interest" description="Disordered" evidence="2">
    <location>
        <begin position="606"/>
        <end position="681"/>
    </location>
</feature>
<sequence length="772" mass="84580">MRRLETQDVSAILAHWRLQLLHWKRVKKGEGYKKISKALLISHNTAAKVVQTFLKDGTATISQRRPGRPRKLTPRQERLLMRRVEENQHASSVQFSKEVESQTGGFSMENVPNPKRTVTVQMMPQLASIDVLGNKELNANWDIEPKLTLNQDCSNQDNMHLNSSIKDSHTTLLGGTVLEDKHVSSHGSEDHRQPQNSHANIKTSGQCAKSTEGRKTDCDMNSNSKTVISTSSPSSTTTYNVDQEKNGNSTTKALQNEQHEPKAQSKASVVQETSGIKETLHNQTPSQARAPSTNNTIKDMSLLSESKDVSCTTSISISSSPLERVSTTNAPKTNLSVTETSGPAPGTRIQTPQPHEIHHMPVKEDKCSNDCVKKDFKPPGTAQETSSGRPLVSSASNASHSVHTEVIDEEVQTQGAAPEEQKQVHCKFYREASTMTSAVEFGNQPGTQRHDVEVQAVATVCSQSTATSPSLLSLQPHRRSVGLLPEENDSIAVVVGVKTTSEVPSVVASSTILPGKPPQSDTVMVHVDADLQEESKLGAKPKEPQHNSQRGFSPLQPVYQINIETCSQSKQSNETTCHLQSKGSPAVSASGPQNVACVQEPKTTSAQVCQDLPKKSAKPPASKSKEASSAKPPTDITMTTPPTSSSTPQSKKTERQQKGASKLEREKEDQDEEKTKQSKNSVHDVVWDEQGMTWEVYGASVDPESLGFAIQSHLQCKIKEHEKKIITQTTIRKSLSSPPGKKNKRRQVNINFRSMFQNVRRPNCCARPSVLE</sequence>
<dbReference type="InterPro" id="IPR026646">
    <property type="entry name" value="GPRIN2-like/GPRIN3"/>
</dbReference>
<feature type="region of interest" description="Disordered" evidence="2">
    <location>
        <begin position="182"/>
        <end position="273"/>
    </location>
</feature>
<feature type="compositionally biased region" description="Polar residues" evidence="2">
    <location>
        <begin position="89"/>
        <end position="105"/>
    </location>
</feature>
<feature type="domain" description="G protein-regulated inducer of neurite outgrowth C-terminal" evidence="3">
    <location>
        <begin position="640"/>
        <end position="769"/>
    </location>
</feature>
<dbReference type="Proteomes" id="UP000281406">
    <property type="component" value="Unassembled WGS sequence"/>
</dbReference>
<feature type="compositionally biased region" description="Basic and acidic residues" evidence="2">
    <location>
        <begin position="355"/>
        <end position="377"/>
    </location>
</feature>
<proteinExistence type="predicted"/>
<feature type="compositionally biased region" description="Basic and acidic residues" evidence="2">
    <location>
        <begin position="182"/>
        <end position="193"/>
    </location>
</feature>
<comment type="caution">
    <text evidence="4">The sequence shown here is derived from an EMBL/GenBank/DDBJ whole genome shotgun (WGS) entry which is preliminary data.</text>
</comment>
<feature type="compositionally biased region" description="Polar residues" evidence="2">
    <location>
        <begin position="194"/>
        <end position="209"/>
    </location>
</feature>
<dbReference type="GO" id="GO:0031175">
    <property type="term" value="P:neuron projection development"/>
    <property type="evidence" value="ECO:0007669"/>
    <property type="project" value="TreeGrafter"/>
</dbReference>
<accession>A0A3N0YK59</accession>
<reference evidence="4 5" key="1">
    <citation type="submission" date="2018-10" db="EMBL/GenBank/DDBJ databases">
        <title>Genome assembly for a Yunnan-Guizhou Plateau 3E fish, Anabarilius grahami (Regan), and its evolutionary and genetic applications.</title>
        <authorList>
            <person name="Jiang W."/>
        </authorList>
    </citation>
    <scope>NUCLEOTIDE SEQUENCE [LARGE SCALE GENOMIC DNA]</scope>
    <source>
        <strain evidence="4">AG-KIZ</strain>
        <tissue evidence="4">Muscle</tissue>
    </source>
</reference>
<dbReference type="EMBL" id="RJVU01037554">
    <property type="protein sequence ID" value="ROL46524.1"/>
    <property type="molecule type" value="Genomic_DNA"/>
</dbReference>
<name>A0A3N0YK59_ANAGA</name>
<gene>
    <name evidence="4" type="ORF">DPX16_21708</name>
</gene>
<dbReference type="OrthoDB" id="10049175at2759"/>
<evidence type="ECO:0000256" key="1">
    <source>
        <dbReference type="ARBA" id="ARBA00002358"/>
    </source>
</evidence>
<feature type="compositionally biased region" description="Low complexity" evidence="2">
    <location>
        <begin position="392"/>
        <end position="401"/>
    </location>
</feature>
<dbReference type="PANTHER" id="PTHR15718:SF6">
    <property type="entry name" value="G PROTEIN-REGULATED INDUCER OF NEURITE OUTGROWTH 3"/>
    <property type="match status" value="1"/>
</dbReference>
<dbReference type="GO" id="GO:0005886">
    <property type="term" value="C:plasma membrane"/>
    <property type="evidence" value="ECO:0007669"/>
    <property type="project" value="TreeGrafter"/>
</dbReference>
<keyword evidence="5" id="KW-1185">Reference proteome</keyword>
<organism evidence="4 5">
    <name type="scientific">Anabarilius grahami</name>
    <name type="common">Kanglang fish</name>
    <name type="synonym">Barilius grahami</name>
    <dbReference type="NCBI Taxonomy" id="495550"/>
    <lineage>
        <taxon>Eukaryota</taxon>
        <taxon>Metazoa</taxon>
        <taxon>Chordata</taxon>
        <taxon>Craniata</taxon>
        <taxon>Vertebrata</taxon>
        <taxon>Euteleostomi</taxon>
        <taxon>Actinopterygii</taxon>
        <taxon>Neopterygii</taxon>
        <taxon>Teleostei</taxon>
        <taxon>Ostariophysi</taxon>
        <taxon>Cypriniformes</taxon>
        <taxon>Xenocyprididae</taxon>
        <taxon>Xenocypridinae</taxon>
        <taxon>Xenocypridinae incertae sedis</taxon>
        <taxon>Anabarilius</taxon>
    </lineage>
</organism>
<dbReference type="InterPro" id="IPR036388">
    <property type="entry name" value="WH-like_DNA-bd_sf"/>
</dbReference>
<dbReference type="SUPFAM" id="SSF46689">
    <property type="entry name" value="Homeodomain-like"/>
    <property type="match status" value="1"/>
</dbReference>
<feature type="compositionally biased region" description="Low complexity" evidence="2">
    <location>
        <begin position="629"/>
        <end position="650"/>
    </location>
</feature>
<dbReference type="InterPro" id="IPR009057">
    <property type="entry name" value="Homeodomain-like_sf"/>
</dbReference>
<dbReference type="AlphaFoldDB" id="A0A3N0YK59"/>
<dbReference type="Pfam" id="PF15235">
    <property type="entry name" value="GRIN_C"/>
    <property type="match status" value="1"/>
</dbReference>
<feature type="compositionally biased region" description="Basic and acidic residues" evidence="2">
    <location>
        <begin position="651"/>
        <end position="681"/>
    </location>
</feature>
<feature type="compositionally biased region" description="Low complexity" evidence="2">
    <location>
        <begin position="222"/>
        <end position="238"/>
    </location>
</feature>
<dbReference type="InterPro" id="IPR032745">
    <property type="entry name" value="GRIN_C"/>
</dbReference>
<feature type="compositionally biased region" description="Polar residues" evidence="2">
    <location>
        <begin position="246"/>
        <end position="256"/>
    </location>
</feature>
<feature type="region of interest" description="Disordered" evidence="2">
    <location>
        <begin position="314"/>
        <end position="402"/>
    </location>
</feature>
<dbReference type="Gene3D" id="1.10.10.10">
    <property type="entry name" value="Winged helix-like DNA-binding domain superfamily/Winged helix DNA-binding domain"/>
    <property type="match status" value="1"/>
</dbReference>
<feature type="compositionally biased region" description="Polar residues" evidence="2">
    <location>
        <begin position="325"/>
        <end position="341"/>
    </location>
</feature>
<comment type="function">
    <text evidence="1">May be involved in neurite outgrowth.</text>
</comment>
<evidence type="ECO:0000313" key="5">
    <source>
        <dbReference type="Proteomes" id="UP000281406"/>
    </source>
</evidence>
<protein>
    <submittedName>
        <fullName evidence="4">G protein-regulated inducer of neurite outgrowth 3</fullName>
    </submittedName>
</protein>